<dbReference type="Proteomes" id="UP001150603">
    <property type="component" value="Unassembled WGS sequence"/>
</dbReference>
<evidence type="ECO:0000313" key="2">
    <source>
        <dbReference type="Proteomes" id="UP001150603"/>
    </source>
</evidence>
<evidence type="ECO:0000313" key="1">
    <source>
        <dbReference type="EMBL" id="KAJ1945021.1"/>
    </source>
</evidence>
<name>A0ACC1JB30_9FUNG</name>
<protein>
    <submittedName>
        <fullName evidence="1">Uncharacterized protein</fullName>
    </submittedName>
</protein>
<comment type="caution">
    <text evidence="1">The sequence shown here is derived from an EMBL/GenBank/DDBJ whole genome shotgun (WGS) entry which is preliminary data.</text>
</comment>
<organism evidence="1 2">
    <name type="scientific">Linderina macrospora</name>
    <dbReference type="NCBI Taxonomy" id="4868"/>
    <lineage>
        <taxon>Eukaryota</taxon>
        <taxon>Fungi</taxon>
        <taxon>Fungi incertae sedis</taxon>
        <taxon>Zoopagomycota</taxon>
        <taxon>Kickxellomycotina</taxon>
        <taxon>Kickxellomycetes</taxon>
        <taxon>Kickxellales</taxon>
        <taxon>Kickxellaceae</taxon>
        <taxon>Linderina</taxon>
    </lineage>
</organism>
<reference evidence="1" key="1">
    <citation type="submission" date="2022-07" db="EMBL/GenBank/DDBJ databases">
        <title>Phylogenomic reconstructions and comparative analyses of Kickxellomycotina fungi.</title>
        <authorList>
            <person name="Reynolds N.K."/>
            <person name="Stajich J.E."/>
            <person name="Barry K."/>
            <person name="Grigoriev I.V."/>
            <person name="Crous P."/>
            <person name="Smith M.E."/>
        </authorList>
    </citation>
    <scope>NUCLEOTIDE SEQUENCE</scope>
    <source>
        <strain evidence="1">NRRL 5244</strain>
    </source>
</reference>
<proteinExistence type="predicted"/>
<keyword evidence="2" id="KW-1185">Reference proteome</keyword>
<dbReference type="EMBL" id="JANBPW010001329">
    <property type="protein sequence ID" value="KAJ1945021.1"/>
    <property type="molecule type" value="Genomic_DNA"/>
</dbReference>
<sequence>MSQHTPESAELLPLDRQRTQSTISAFSDAGAGAHTTAADSEPQVLYEDNYIQVSQDGLIIKRYYFPVPTSKFIPWSKIQTVQTAKEADVRWYALKAWGMGLGNIWWSQKFQIVNFKKNGQLGVNSLADIMDSNIVVKIRDQWVRCGCYVEYPQEVMRTVRRMLVRTHPHAE</sequence>
<accession>A0ACC1JB30</accession>
<gene>
    <name evidence="1" type="ORF">FBU59_002436</name>
</gene>